<sequence>MARRREEEVRKHGMHISRREMWTMVHRRNDGSYIHDKARAIGEAIADIESQDESTKELSQHDSLA</sequence>
<dbReference type="InterPro" id="IPR004252">
    <property type="entry name" value="Probable_transposase_24"/>
</dbReference>
<dbReference type="EMBL" id="JASCZI010181355">
    <property type="protein sequence ID" value="MED6182437.1"/>
    <property type="molecule type" value="Genomic_DNA"/>
</dbReference>
<dbReference type="Proteomes" id="UP001341840">
    <property type="component" value="Unassembled WGS sequence"/>
</dbReference>
<reference evidence="1 2" key="1">
    <citation type="journal article" date="2023" name="Plants (Basel)">
        <title>Bridging the Gap: Combining Genomics and Transcriptomics Approaches to Understand Stylosanthes scabra, an Orphan Legume from the Brazilian Caatinga.</title>
        <authorList>
            <person name="Ferreira-Neto J.R.C."/>
            <person name="da Silva M.D."/>
            <person name="Binneck E."/>
            <person name="de Melo N.F."/>
            <person name="da Silva R.H."/>
            <person name="de Melo A.L.T.M."/>
            <person name="Pandolfi V."/>
            <person name="Bustamante F.O."/>
            <person name="Brasileiro-Vidal A.C."/>
            <person name="Benko-Iseppon A.M."/>
        </authorList>
    </citation>
    <scope>NUCLEOTIDE SEQUENCE [LARGE SCALE GENOMIC DNA]</scope>
    <source>
        <tissue evidence="1">Leaves</tissue>
    </source>
</reference>
<evidence type="ECO:0000313" key="2">
    <source>
        <dbReference type="Proteomes" id="UP001341840"/>
    </source>
</evidence>
<name>A0ABU6W9B9_9FABA</name>
<protein>
    <submittedName>
        <fullName evidence="1">Uncharacterized protein</fullName>
    </submittedName>
</protein>
<comment type="caution">
    <text evidence="1">The sequence shown here is derived from an EMBL/GenBank/DDBJ whole genome shotgun (WGS) entry which is preliminary data.</text>
</comment>
<organism evidence="1 2">
    <name type="scientific">Stylosanthes scabra</name>
    <dbReference type="NCBI Taxonomy" id="79078"/>
    <lineage>
        <taxon>Eukaryota</taxon>
        <taxon>Viridiplantae</taxon>
        <taxon>Streptophyta</taxon>
        <taxon>Embryophyta</taxon>
        <taxon>Tracheophyta</taxon>
        <taxon>Spermatophyta</taxon>
        <taxon>Magnoliopsida</taxon>
        <taxon>eudicotyledons</taxon>
        <taxon>Gunneridae</taxon>
        <taxon>Pentapetalae</taxon>
        <taxon>rosids</taxon>
        <taxon>fabids</taxon>
        <taxon>Fabales</taxon>
        <taxon>Fabaceae</taxon>
        <taxon>Papilionoideae</taxon>
        <taxon>50 kb inversion clade</taxon>
        <taxon>dalbergioids sensu lato</taxon>
        <taxon>Dalbergieae</taxon>
        <taxon>Pterocarpus clade</taxon>
        <taxon>Stylosanthes</taxon>
    </lineage>
</organism>
<accession>A0ABU6W9B9</accession>
<gene>
    <name evidence="1" type="ORF">PIB30_028430</name>
</gene>
<evidence type="ECO:0000313" key="1">
    <source>
        <dbReference type="EMBL" id="MED6182437.1"/>
    </source>
</evidence>
<dbReference type="Pfam" id="PF03004">
    <property type="entry name" value="Transposase_24"/>
    <property type="match status" value="1"/>
</dbReference>
<proteinExistence type="predicted"/>
<keyword evidence="2" id="KW-1185">Reference proteome</keyword>